<organism evidence="1 2">
    <name type="scientific">Thiorhodococcus minor</name>
    <dbReference type="NCBI Taxonomy" id="57489"/>
    <lineage>
        <taxon>Bacteria</taxon>
        <taxon>Pseudomonadati</taxon>
        <taxon>Pseudomonadota</taxon>
        <taxon>Gammaproteobacteria</taxon>
        <taxon>Chromatiales</taxon>
        <taxon>Chromatiaceae</taxon>
        <taxon>Thiorhodococcus</taxon>
    </lineage>
</organism>
<dbReference type="EMBL" id="JAAIJQ010000059">
    <property type="protein sequence ID" value="NEV63719.1"/>
    <property type="molecule type" value="Genomic_DNA"/>
</dbReference>
<comment type="caution">
    <text evidence="1">The sequence shown here is derived from an EMBL/GenBank/DDBJ whole genome shotgun (WGS) entry which is preliminary data.</text>
</comment>
<reference evidence="1 2" key="1">
    <citation type="submission" date="2020-02" db="EMBL/GenBank/DDBJ databases">
        <title>Genome sequences of Thiorhodococcus mannitoliphagus and Thiorhodococcus minor, purple sulfur photosynthetic bacteria in the gammaproteobacterial family, Chromatiaceae.</title>
        <authorList>
            <person name="Aviles F.A."/>
            <person name="Meyer T.E."/>
            <person name="Kyndt J.A."/>
        </authorList>
    </citation>
    <scope>NUCLEOTIDE SEQUENCE [LARGE SCALE GENOMIC DNA]</scope>
    <source>
        <strain evidence="1 2">DSM 11518</strain>
    </source>
</reference>
<name>A0A6M0K2V3_9GAMM</name>
<evidence type="ECO:0000313" key="2">
    <source>
        <dbReference type="Proteomes" id="UP000483379"/>
    </source>
</evidence>
<gene>
    <name evidence="1" type="ORF">G3446_17790</name>
</gene>
<protein>
    <submittedName>
        <fullName evidence="1">Addiction module toxin RelE</fullName>
    </submittedName>
</protein>
<feature type="non-terminal residue" evidence="1">
    <location>
        <position position="1"/>
    </location>
</feature>
<keyword evidence="2" id="KW-1185">Reference proteome</keyword>
<dbReference type="Proteomes" id="UP000483379">
    <property type="component" value="Unassembled WGS sequence"/>
</dbReference>
<evidence type="ECO:0000313" key="1">
    <source>
        <dbReference type="EMBL" id="NEV63719.1"/>
    </source>
</evidence>
<dbReference type="AlphaFoldDB" id="A0A6M0K2V3"/>
<sequence length="43" mass="4573">DQAIAAAYASGGYTLKQIGDHFGLHDARISRIVRAAEKSKGKT</sequence>
<accession>A0A6M0K2V3</accession>
<proteinExistence type="predicted"/>